<gene>
    <name evidence="8" type="primary">purA</name>
    <name evidence="10" type="ORF">COX47_00085</name>
</gene>
<dbReference type="EMBL" id="PCRE01000001">
    <property type="protein sequence ID" value="PIP15383.1"/>
    <property type="molecule type" value="Genomic_DNA"/>
</dbReference>
<evidence type="ECO:0000256" key="4">
    <source>
        <dbReference type="ARBA" id="ARBA00022741"/>
    </source>
</evidence>
<dbReference type="InterPro" id="IPR042109">
    <property type="entry name" value="Adenylosuccinate_synth_dom1"/>
</dbReference>
<dbReference type="GO" id="GO:0044208">
    <property type="term" value="P:'de novo' AMP biosynthetic process"/>
    <property type="evidence" value="ECO:0007669"/>
    <property type="project" value="UniProtKB-UniRule"/>
</dbReference>
<evidence type="ECO:0000256" key="1">
    <source>
        <dbReference type="ARBA" id="ARBA00011738"/>
    </source>
</evidence>
<reference evidence="10 11" key="1">
    <citation type="submission" date="2017-09" db="EMBL/GenBank/DDBJ databases">
        <title>Depth-based differentiation of microbial function through sediment-hosted aquifers and enrichment of novel symbionts in the deep terrestrial subsurface.</title>
        <authorList>
            <person name="Probst A.J."/>
            <person name="Ladd B."/>
            <person name="Jarett J.K."/>
            <person name="Geller-Mcgrath D.E."/>
            <person name="Sieber C.M."/>
            <person name="Emerson J.B."/>
            <person name="Anantharaman K."/>
            <person name="Thomas B.C."/>
            <person name="Malmstrom R."/>
            <person name="Stieglmeier M."/>
            <person name="Klingl A."/>
            <person name="Woyke T."/>
            <person name="Ryan C.M."/>
            <person name="Banfield J.F."/>
        </authorList>
    </citation>
    <scope>NUCLEOTIDE SEQUENCE [LARGE SCALE GENOMIC DNA]</scope>
    <source>
        <strain evidence="10">CG23_combo_of_CG06-09_8_20_14_all_35_49</strain>
    </source>
</reference>
<comment type="caution">
    <text evidence="10">The sequence shown here is derived from an EMBL/GenBank/DDBJ whole genome shotgun (WGS) entry which is preliminary data.</text>
</comment>
<feature type="active site" description="Proton donor" evidence="8">
    <location>
        <position position="40"/>
    </location>
</feature>
<feature type="binding site" evidence="8">
    <location>
        <begin position="411"/>
        <end position="413"/>
    </location>
    <ligand>
        <name>GTP</name>
        <dbReference type="ChEBI" id="CHEBI:37565"/>
    </ligand>
</feature>
<feature type="binding site" description="in other chain" evidence="8">
    <location>
        <position position="222"/>
    </location>
    <ligand>
        <name>IMP</name>
        <dbReference type="ChEBI" id="CHEBI:58053"/>
        <note>ligand shared between dimeric partners</note>
    </ligand>
</feature>
<feature type="binding site" evidence="8">
    <location>
        <begin position="39"/>
        <end position="41"/>
    </location>
    <ligand>
        <name>GTP</name>
        <dbReference type="ChEBI" id="CHEBI:37565"/>
    </ligand>
</feature>
<comment type="similarity">
    <text evidence="8 9">Belongs to the adenylosuccinate synthetase family.</text>
</comment>
<dbReference type="FunFam" id="3.90.170.10:FF:000001">
    <property type="entry name" value="Adenylosuccinate synthetase"/>
    <property type="match status" value="1"/>
</dbReference>
<dbReference type="PANTHER" id="PTHR11846:SF0">
    <property type="entry name" value="ADENYLOSUCCINATE SYNTHETASE"/>
    <property type="match status" value="1"/>
</dbReference>
<feature type="binding site" evidence="8">
    <location>
        <position position="12"/>
    </location>
    <ligand>
        <name>Mg(2+)</name>
        <dbReference type="ChEBI" id="CHEBI:18420"/>
    </ligand>
</feature>
<dbReference type="Proteomes" id="UP000231025">
    <property type="component" value="Unassembled WGS sequence"/>
</dbReference>
<dbReference type="AlphaFoldDB" id="A0A2G9Y9H5"/>
<keyword evidence="3 8" id="KW-0479">Metal-binding</keyword>
<dbReference type="GO" id="GO:0005525">
    <property type="term" value="F:GTP binding"/>
    <property type="evidence" value="ECO:0007669"/>
    <property type="project" value="UniProtKB-UniRule"/>
</dbReference>
<feature type="active site" description="Proton acceptor" evidence="8">
    <location>
        <position position="12"/>
    </location>
</feature>
<feature type="binding site" evidence="8">
    <location>
        <begin position="329"/>
        <end position="331"/>
    </location>
    <ligand>
        <name>GTP</name>
        <dbReference type="ChEBI" id="CHEBI:37565"/>
    </ligand>
</feature>
<keyword evidence="5 8" id="KW-0658">Purine biosynthesis</keyword>
<dbReference type="GO" id="GO:0004019">
    <property type="term" value="F:adenylosuccinate synthase activity"/>
    <property type="evidence" value="ECO:0007669"/>
    <property type="project" value="UniProtKB-UniRule"/>
</dbReference>
<feature type="binding site" description="in other chain" evidence="8">
    <location>
        <position position="237"/>
    </location>
    <ligand>
        <name>IMP</name>
        <dbReference type="ChEBI" id="CHEBI:58053"/>
        <note>ligand shared between dimeric partners</note>
    </ligand>
</feature>
<evidence type="ECO:0000256" key="3">
    <source>
        <dbReference type="ARBA" id="ARBA00022723"/>
    </source>
</evidence>
<comment type="function">
    <text evidence="8">Plays an important role in the de novo pathway of purine nucleotide biosynthesis. Catalyzes the first committed step in the biosynthesis of AMP from IMP.</text>
</comment>
<dbReference type="CDD" id="cd03108">
    <property type="entry name" value="AdSS"/>
    <property type="match status" value="1"/>
</dbReference>
<feature type="binding site" description="in other chain" evidence="8">
    <location>
        <position position="301"/>
    </location>
    <ligand>
        <name>IMP</name>
        <dbReference type="ChEBI" id="CHEBI:58053"/>
        <note>ligand shared between dimeric partners</note>
    </ligand>
</feature>
<comment type="caution">
    <text evidence="8">Lacks conserved residue(s) required for the propagation of feature annotation.</text>
</comment>
<feature type="binding site" description="in other chain" evidence="8">
    <location>
        <begin position="37"/>
        <end position="40"/>
    </location>
    <ligand>
        <name>IMP</name>
        <dbReference type="ChEBI" id="CHEBI:58053"/>
        <note>ligand shared between dimeric partners</note>
    </ligand>
</feature>
<dbReference type="InterPro" id="IPR042111">
    <property type="entry name" value="Adenylosuccinate_synth_dom3"/>
</dbReference>
<accession>A0A2G9Y9H5</accession>
<keyword evidence="2 8" id="KW-0436">Ligase</keyword>
<evidence type="ECO:0000256" key="2">
    <source>
        <dbReference type="ARBA" id="ARBA00022598"/>
    </source>
</evidence>
<dbReference type="GO" id="GO:0005737">
    <property type="term" value="C:cytoplasm"/>
    <property type="evidence" value="ECO:0007669"/>
    <property type="project" value="UniProtKB-SubCell"/>
</dbReference>
<comment type="pathway">
    <text evidence="8 9">Purine metabolism; AMP biosynthesis via de novo pathway; AMP from IMP: step 1/2.</text>
</comment>
<keyword evidence="6 8" id="KW-0460">Magnesium</keyword>
<dbReference type="SMART" id="SM00788">
    <property type="entry name" value="Adenylsucc_synt"/>
    <property type="match status" value="1"/>
</dbReference>
<sequence length="422" mass="47235">MIHLVIGAQWGDEGKGKIVDLLSQKADASVRFHGGNNAGHTIVNHLGRFPLHLISAGIFNIKCQVFITNGVIVDLEVLNQEIETLKKVLPDFKKRLFLSPRCHVIMPYHKILDKLYEKTKGKAKTGTTGRGIGPTYADKVSYNGIRLFDFFDNNRLKEKLSVILPLKNKIIVGLGGTPLKLDEVYQEEIAKFKKIASYVKETFSPLMKLVATNKKIIYEGAQGTFLDNDWGTYPYVTGSNTVPGNINAASGIPAQYIKRVTAVSKTYTTRVGSGPFPTELFNADGEKIRTNGNEFGTTTGRPRRCGWLDLELLRFAVQINGLTDLVITKLDVLDDFKTLKIAIGYTLNGKRIKYIDCDSYLLGKVKPIYKIMKGWQQSTSKIKKFKDLPKEAKNYLKEIEKNIKIPISIVSVGPERNQTIFC</sequence>
<dbReference type="InterPro" id="IPR001114">
    <property type="entry name" value="Adenylosuccinate_synthetase"/>
</dbReference>
<dbReference type="PANTHER" id="PTHR11846">
    <property type="entry name" value="ADENYLOSUCCINATE SYNTHETASE"/>
    <property type="match status" value="1"/>
</dbReference>
<evidence type="ECO:0000256" key="9">
    <source>
        <dbReference type="RuleBase" id="RU000520"/>
    </source>
</evidence>
<keyword evidence="4 8" id="KW-0547">Nucleotide-binding</keyword>
<dbReference type="Gene3D" id="3.90.170.10">
    <property type="entry name" value="Adenylosuccinate Synthetase, subunit A, domain 3"/>
    <property type="match status" value="1"/>
</dbReference>
<dbReference type="UniPathway" id="UPA00075">
    <property type="reaction ID" value="UER00335"/>
</dbReference>
<dbReference type="GO" id="GO:0000287">
    <property type="term" value="F:magnesium ion binding"/>
    <property type="evidence" value="ECO:0007669"/>
    <property type="project" value="UniProtKB-UniRule"/>
</dbReference>
<dbReference type="SUPFAM" id="SSF52540">
    <property type="entry name" value="P-loop containing nucleoside triphosphate hydrolases"/>
    <property type="match status" value="1"/>
</dbReference>
<feature type="binding site" description="in other chain" evidence="8">
    <location>
        <begin position="12"/>
        <end position="15"/>
    </location>
    <ligand>
        <name>IMP</name>
        <dbReference type="ChEBI" id="CHEBI:58053"/>
        <note>ligand shared between dimeric partners</note>
    </ligand>
</feature>
<feature type="binding site" evidence="8">
    <location>
        <begin position="297"/>
        <end position="303"/>
    </location>
    <ligand>
        <name>substrate</name>
    </ligand>
</feature>
<dbReference type="InterPro" id="IPR027417">
    <property type="entry name" value="P-loop_NTPase"/>
</dbReference>
<dbReference type="InterPro" id="IPR018220">
    <property type="entry name" value="Adenylosuccin_syn_GTP-bd"/>
</dbReference>
<feature type="binding site" evidence="8">
    <location>
        <begin position="11"/>
        <end position="17"/>
    </location>
    <ligand>
        <name>GTP</name>
        <dbReference type="ChEBI" id="CHEBI:37565"/>
    </ligand>
</feature>
<dbReference type="PROSITE" id="PS01266">
    <property type="entry name" value="ADENYLOSUCCIN_SYN_1"/>
    <property type="match status" value="1"/>
</dbReference>
<dbReference type="Gene3D" id="3.40.440.10">
    <property type="entry name" value="Adenylosuccinate Synthetase, subunit A, domain 1"/>
    <property type="match status" value="1"/>
</dbReference>
<keyword evidence="7 8" id="KW-0342">GTP-binding</keyword>
<proteinExistence type="inferred from homology"/>
<keyword evidence="8" id="KW-0963">Cytoplasm</keyword>
<comment type="subunit">
    <text evidence="1 8">Homodimer.</text>
</comment>
<dbReference type="Pfam" id="PF00709">
    <property type="entry name" value="Adenylsucc_synt"/>
    <property type="match status" value="1"/>
</dbReference>
<comment type="cofactor">
    <cofactor evidence="8">
        <name>Mg(2+)</name>
        <dbReference type="ChEBI" id="CHEBI:18420"/>
    </cofactor>
    <text evidence="8">Binds 1 Mg(2+) ion per subunit.</text>
</comment>
<dbReference type="Gene3D" id="1.10.300.10">
    <property type="entry name" value="Adenylosuccinate Synthetase, subunit A, domain 2"/>
    <property type="match status" value="1"/>
</dbReference>
<comment type="subcellular location">
    <subcellularLocation>
        <location evidence="8">Cytoplasm</location>
    </subcellularLocation>
</comment>
<dbReference type="GO" id="GO:0046040">
    <property type="term" value="P:IMP metabolic process"/>
    <property type="evidence" value="ECO:0007669"/>
    <property type="project" value="TreeGrafter"/>
</dbReference>
<dbReference type="HAMAP" id="MF_00011">
    <property type="entry name" value="Adenylosucc_synth"/>
    <property type="match status" value="1"/>
</dbReference>
<evidence type="ECO:0000313" key="10">
    <source>
        <dbReference type="EMBL" id="PIP15383.1"/>
    </source>
</evidence>
<feature type="binding site" description="in other chain" evidence="8">
    <location>
        <position position="128"/>
    </location>
    <ligand>
        <name>IMP</name>
        <dbReference type="ChEBI" id="CHEBI:58053"/>
        <note>ligand shared between dimeric partners</note>
    </ligand>
</feature>
<evidence type="ECO:0000256" key="8">
    <source>
        <dbReference type="HAMAP-Rule" id="MF_00011"/>
    </source>
</evidence>
<name>A0A2G9Y9H5_9BACT</name>
<dbReference type="NCBIfam" id="TIGR00184">
    <property type="entry name" value="purA"/>
    <property type="match status" value="1"/>
</dbReference>
<dbReference type="FunFam" id="1.10.300.10:FF:000001">
    <property type="entry name" value="Adenylosuccinate synthetase"/>
    <property type="match status" value="1"/>
</dbReference>
<dbReference type="InterPro" id="IPR042110">
    <property type="entry name" value="Adenylosuccinate_synth_dom2"/>
</dbReference>
<comment type="catalytic activity">
    <reaction evidence="8 9">
        <text>IMP + L-aspartate + GTP = N(6)-(1,2-dicarboxyethyl)-AMP + GDP + phosphate + 2 H(+)</text>
        <dbReference type="Rhea" id="RHEA:15753"/>
        <dbReference type="ChEBI" id="CHEBI:15378"/>
        <dbReference type="ChEBI" id="CHEBI:29991"/>
        <dbReference type="ChEBI" id="CHEBI:37565"/>
        <dbReference type="ChEBI" id="CHEBI:43474"/>
        <dbReference type="ChEBI" id="CHEBI:57567"/>
        <dbReference type="ChEBI" id="CHEBI:58053"/>
        <dbReference type="ChEBI" id="CHEBI:58189"/>
        <dbReference type="EC" id="6.3.4.4"/>
    </reaction>
</comment>
<feature type="binding site" evidence="8">
    <location>
        <position position="303"/>
    </location>
    <ligand>
        <name>GTP</name>
        <dbReference type="ChEBI" id="CHEBI:37565"/>
    </ligand>
</feature>
<dbReference type="EC" id="6.3.4.4" evidence="8 9"/>
<feature type="binding site" evidence="8">
    <location>
        <position position="39"/>
    </location>
    <ligand>
        <name>Mg(2+)</name>
        <dbReference type="ChEBI" id="CHEBI:18420"/>
    </ligand>
</feature>
<organism evidence="10 11">
    <name type="scientific">Candidatus Roizmanbacteria bacterium CG23_combo_of_CG06-09_8_20_14_all_35_49</name>
    <dbReference type="NCBI Taxonomy" id="1974863"/>
    <lineage>
        <taxon>Bacteria</taxon>
        <taxon>Candidatus Roizmaniibacteriota</taxon>
    </lineage>
</organism>
<dbReference type="NCBIfam" id="NF002223">
    <property type="entry name" value="PRK01117.1"/>
    <property type="match status" value="1"/>
</dbReference>
<evidence type="ECO:0000256" key="5">
    <source>
        <dbReference type="ARBA" id="ARBA00022755"/>
    </source>
</evidence>
<evidence type="ECO:0000313" key="11">
    <source>
        <dbReference type="Proteomes" id="UP000231025"/>
    </source>
</evidence>
<evidence type="ECO:0000256" key="7">
    <source>
        <dbReference type="ARBA" id="ARBA00023134"/>
    </source>
</evidence>
<evidence type="ECO:0000256" key="6">
    <source>
        <dbReference type="ARBA" id="ARBA00022842"/>
    </source>
</evidence>
<protein>
    <recommendedName>
        <fullName evidence="8 9">Adenylosuccinate synthetase</fullName>
        <shortName evidence="8">AMPSase</shortName>
        <shortName evidence="8">AdSS</shortName>
        <ecNumber evidence="8 9">6.3.4.4</ecNumber>
    </recommendedName>
    <alternativeName>
        <fullName evidence="8">IMP--aspartate ligase</fullName>
    </alternativeName>
</protein>